<accession>A0A1S2VCW0</accession>
<dbReference type="InterPro" id="IPR032808">
    <property type="entry name" value="DoxX"/>
</dbReference>
<comment type="subcellular location">
    <subcellularLocation>
        <location evidence="1">Membrane</location>
        <topology evidence="1">Multi-pass membrane protein</topology>
    </subcellularLocation>
</comment>
<evidence type="ECO:0008006" key="8">
    <source>
        <dbReference type="Google" id="ProtNLM"/>
    </source>
</evidence>
<organism evidence="6 7">
    <name type="scientific">Arsenicibacter rosenii</name>
    <dbReference type="NCBI Taxonomy" id="1750698"/>
    <lineage>
        <taxon>Bacteria</taxon>
        <taxon>Pseudomonadati</taxon>
        <taxon>Bacteroidota</taxon>
        <taxon>Cytophagia</taxon>
        <taxon>Cytophagales</taxon>
        <taxon>Spirosomataceae</taxon>
        <taxon>Arsenicibacter</taxon>
    </lineage>
</organism>
<comment type="caution">
    <text evidence="6">The sequence shown here is derived from an EMBL/GenBank/DDBJ whole genome shotgun (WGS) entry which is preliminary data.</text>
</comment>
<feature type="transmembrane region" description="Helical" evidence="5">
    <location>
        <begin position="16"/>
        <end position="38"/>
    </location>
</feature>
<keyword evidence="7" id="KW-1185">Reference proteome</keyword>
<evidence type="ECO:0000256" key="1">
    <source>
        <dbReference type="ARBA" id="ARBA00004141"/>
    </source>
</evidence>
<feature type="transmembrane region" description="Helical" evidence="5">
    <location>
        <begin position="107"/>
        <end position="125"/>
    </location>
</feature>
<evidence type="ECO:0000256" key="2">
    <source>
        <dbReference type="ARBA" id="ARBA00022692"/>
    </source>
</evidence>
<dbReference type="PIRSF" id="PIRSF030066">
    <property type="entry name" value="UCP030066"/>
    <property type="match status" value="1"/>
</dbReference>
<evidence type="ECO:0000256" key="5">
    <source>
        <dbReference type="SAM" id="Phobius"/>
    </source>
</evidence>
<sequence>MTTGNIAAKQPKTLKIAYWTMLGLFAMAMLMDGGAGIVQEKNGLDVMHQLGYPAYAMIIFGTAKVLGALALLQPWFRTIKEWAYAGFTINLLGAMASWRFAVGDPAYLLPPLVMLVYLFVMYYLWKRIHR</sequence>
<dbReference type="EMBL" id="MORL01000026">
    <property type="protein sequence ID" value="OIN56260.1"/>
    <property type="molecule type" value="Genomic_DNA"/>
</dbReference>
<keyword evidence="4 5" id="KW-0472">Membrane</keyword>
<evidence type="ECO:0000256" key="4">
    <source>
        <dbReference type="ARBA" id="ARBA00023136"/>
    </source>
</evidence>
<keyword evidence="2 5" id="KW-0812">Transmembrane</keyword>
<evidence type="ECO:0000313" key="6">
    <source>
        <dbReference type="EMBL" id="OIN56260.1"/>
    </source>
</evidence>
<dbReference type="OrthoDB" id="7960583at2"/>
<name>A0A1S2VCW0_9BACT</name>
<evidence type="ECO:0000256" key="3">
    <source>
        <dbReference type="ARBA" id="ARBA00022989"/>
    </source>
</evidence>
<gene>
    <name evidence="6" type="ORF">BLX24_25760</name>
</gene>
<feature type="transmembrane region" description="Helical" evidence="5">
    <location>
        <begin position="50"/>
        <end position="72"/>
    </location>
</feature>
<dbReference type="AlphaFoldDB" id="A0A1S2VCW0"/>
<dbReference type="InterPro" id="IPR016944">
    <property type="entry name" value="UCP030066"/>
</dbReference>
<proteinExistence type="predicted"/>
<evidence type="ECO:0000313" key="7">
    <source>
        <dbReference type="Proteomes" id="UP000181790"/>
    </source>
</evidence>
<dbReference type="Proteomes" id="UP000181790">
    <property type="component" value="Unassembled WGS sequence"/>
</dbReference>
<dbReference type="GO" id="GO:0016020">
    <property type="term" value="C:membrane"/>
    <property type="evidence" value="ECO:0007669"/>
    <property type="project" value="UniProtKB-SubCell"/>
</dbReference>
<keyword evidence="3 5" id="KW-1133">Transmembrane helix</keyword>
<feature type="transmembrane region" description="Helical" evidence="5">
    <location>
        <begin position="84"/>
        <end position="101"/>
    </location>
</feature>
<dbReference type="Pfam" id="PF13564">
    <property type="entry name" value="DoxX_2"/>
    <property type="match status" value="1"/>
</dbReference>
<reference evidence="6 7" key="1">
    <citation type="submission" date="2016-10" db="EMBL/GenBank/DDBJ databases">
        <title>Arsenicibacter rosenii gen. nov., sp. nov., an efficient arsenic-methylating bacterium isolated from an arsenic-contaminated paddy soil.</title>
        <authorList>
            <person name="Huang K."/>
        </authorList>
    </citation>
    <scope>NUCLEOTIDE SEQUENCE [LARGE SCALE GENOMIC DNA]</scope>
    <source>
        <strain evidence="6 7">SM-1</strain>
    </source>
</reference>
<protein>
    <recommendedName>
        <fullName evidence="8">DoxX-like family protein</fullName>
    </recommendedName>
</protein>